<feature type="non-terminal residue" evidence="3">
    <location>
        <position position="241"/>
    </location>
</feature>
<dbReference type="Proteomes" id="UP000579904">
    <property type="component" value="Unassembled WGS sequence"/>
</dbReference>
<dbReference type="OrthoDB" id="9950822at2759"/>
<comment type="caution">
    <text evidence="3">The sequence shown here is derived from an EMBL/GenBank/DDBJ whole genome shotgun (WGS) entry which is preliminary data.</text>
</comment>
<evidence type="ECO:0000256" key="2">
    <source>
        <dbReference type="SAM" id="Phobius"/>
    </source>
</evidence>
<accession>A0A7L3N312</accession>
<dbReference type="PANTHER" id="PTHR45427:SF1">
    <property type="entry name" value="MUCIN-15"/>
    <property type="match status" value="1"/>
</dbReference>
<feature type="compositionally biased region" description="Low complexity" evidence="1">
    <location>
        <begin position="55"/>
        <end position="66"/>
    </location>
</feature>
<feature type="compositionally biased region" description="Low complexity" evidence="1">
    <location>
        <begin position="1"/>
        <end position="11"/>
    </location>
</feature>
<feature type="compositionally biased region" description="Polar residues" evidence="1">
    <location>
        <begin position="67"/>
        <end position="76"/>
    </location>
</feature>
<organism evidence="3 4">
    <name type="scientific">Oreotrochilus melanogaster</name>
    <dbReference type="NCBI Taxonomy" id="689266"/>
    <lineage>
        <taxon>Eukaryota</taxon>
        <taxon>Metazoa</taxon>
        <taxon>Chordata</taxon>
        <taxon>Craniata</taxon>
        <taxon>Vertebrata</taxon>
        <taxon>Euteleostomi</taxon>
        <taxon>Archelosauria</taxon>
        <taxon>Archosauria</taxon>
        <taxon>Dinosauria</taxon>
        <taxon>Saurischia</taxon>
        <taxon>Theropoda</taxon>
        <taxon>Coelurosauria</taxon>
        <taxon>Aves</taxon>
        <taxon>Neognathae</taxon>
        <taxon>Neoaves</taxon>
        <taxon>Strisores</taxon>
        <taxon>Apodiformes</taxon>
        <taxon>Trochilidae</taxon>
        <taxon>Oreotrochilus</taxon>
    </lineage>
</organism>
<feature type="compositionally biased region" description="Low complexity" evidence="1">
    <location>
        <begin position="88"/>
        <end position="100"/>
    </location>
</feature>
<feature type="region of interest" description="Disordered" evidence="1">
    <location>
        <begin position="204"/>
        <end position="241"/>
    </location>
</feature>
<feature type="compositionally biased region" description="Polar residues" evidence="1">
    <location>
        <begin position="12"/>
        <end position="54"/>
    </location>
</feature>
<feature type="non-terminal residue" evidence="3">
    <location>
        <position position="1"/>
    </location>
</feature>
<feature type="transmembrane region" description="Helical" evidence="2">
    <location>
        <begin position="147"/>
        <end position="169"/>
    </location>
</feature>
<dbReference type="PANTHER" id="PTHR45427">
    <property type="entry name" value="MUCIN-15"/>
    <property type="match status" value="1"/>
</dbReference>
<feature type="compositionally biased region" description="Polar residues" evidence="1">
    <location>
        <begin position="107"/>
        <end position="134"/>
    </location>
</feature>
<dbReference type="AlphaFoldDB" id="A0A7L3N312"/>
<name>A0A7L3N312_9AVES</name>
<gene>
    <name evidence="3" type="primary">Muc15</name>
    <name evidence="3" type="ORF">OREMEL_R13599</name>
</gene>
<proteinExistence type="predicted"/>
<keyword evidence="4" id="KW-1185">Reference proteome</keyword>
<dbReference type="EMBL" id="VZUB01002697">
    <property type="protein sequence ID" value="NXU73357.1"/>
    <property type="molecule type" value="Genomic_DNA"/>
</dbReference>
<feature type="compositionally biased region" description="Polar residues" evidence="1">
    <location>
        <begin position="210"/>
        <end position="220"/>
    </location>
</feature>
<reference evidence="3 4" key="1">
    <citation type="submission" date="2019-09" db="EMBL/GenBank/DDBJ databases">
        <title>Bird 10,000 Genomes (B10K) Project - Family phase.</title>
        <authorList>
            <person name="Zhang G."/>
        </authorList>
    </citation>
    <scope>NUCLEOTIDE SEQUENCE [LARGE SCALE GENOMIC DNA]</scope>
    <source>
        <strain evidence="3">OUT-0002</strain>
    </source>
</reference>
<dbReference type="InterPro" id="IPR031371">
    <property type="entry name" value="Mucin-15"/>
</dbReference>
<dbReference type="Pfam" id="PF15672">
    <property type="entry name" value="Mucin15"/>
    <property type="match status" value="1"/>
</dbReference>
<evidence type="ECO:0000313" key="4">
    <source>
        <dbReference type="Proteomes" id="UP000579904"/>
    </source>
</evidence>
<keyword evidence="2" id="KW-1133">Transmembrane helix</keyword>
<feature type="region of interest" description="Disordered" evidence="1">
    <location>
        <begin position="1"/>
        <end position="141"/>
    </location>
</feature>
<protein>
    <submittedName>
        <fullName evidence="3">MUC15 protein</fullName>
    </submittedName>
</protein>
<keyword evidence="2" id="KW-0472">Membrane</keyword>
<sequence>EFSSSSSKSTSLKATDGTTLSSNVTMVPTNSATNFNRTSTASVTPVNRSELSGVTTTDAAPSTATPNNSTAPSSTAPAPVLPSDNSATTLSPTSTTLTSPMVKHDSPTTNLNPLQQTTEQNQSFSSPLTASSNSEDAEEEKTIQVRVIVGVVVGAILVSILIGLIEYFLRGKKRSESFSHSRLYDDSRNDPVLDLDNSLGPYDPSFGCVSDTNASTTEESNPGCPSDGIPMDDMTPPHNSP</sequence>
<evidence type="ECO:0000313" key="3">
    <source>
        <dbReference type="EMBL" id="NXU73357.1"/>
    </source>
</evidence>
<evidence type="ECO:0000256" key="1">
    <source>
        <dbReference type="SAM" id="MobiDB-lite"/>
    </source>
</evidence>
<keyword evidence="2" id="KW-0812">Transmembrane</keyword>